<comment type="caution">
    <text evidence="2">The sequence shown here is derived from an EMBL/GenBank/DDBJ whole genome shotgun (WGS) entry which is preliminary data.</text>
</comment>
<keyword evidence="2" id="KW-0413">Isomerase</keyword>
<proteinExistence type="predicted"/>
<sequence length="110" mass="11744">MTKNVIDDFNAAFRTHDPSGLPALVAADCALENVDGAAYTGPGEALRFWSALAADETLTWTVEDVSVLGDQAVIRWRFASGGAVTRGLNLMRLRDGLIAEATGYLKVGME</sequence>
<dbReference type="Pfam" id="PF12680">
    <property type="entry name" value="SnoaL_2"/>
    <property type="match status" value="1"/>
</dbReference>
<evidence type="ECO:0000313" key="3">
    <source>
        <dbReference type="Proteomes" id="UP000568380"/>
    </source>
</evidence>
<organism evidence="2 3">
    <name type="scientific">Nonomuraea endophytica</name>
    <dbReference type="NCBI Taxonomy" id="714136"/>
    <lineage>
        <taxon>Bacteria</taxon>
        <taxon>Bacillati</taxon>
        <taxon>Actinomycetota</taxon>
        <taxon>Actinomycetes</taxon>
        <taxon>Streptosporangiales</taxon>
        <taxon>Streptosporangiaceae</taxon>
        <taxon>Nonomuraea</taxon>
    </lineage>
</organism>
<name>A0A7W7ZZA3_9ACTN</name>
<reference evidence="2 3" key="1">
    <citation type="submission" date="2020-08" db="EMBL/GenBank/DDBJ databases">
        <title>Genomic Encyclopedia of Type Strains, Phase IV (KMG-IV): sequencing the most valuable type-strain genomes for metagenomic binning, comparative biology and taxonomic classification.</title>
        <authorList>
            <person name="Goeker M."/>
        </authorList>
    </citation>
    <scope>NUCLEOTIDE SEQUENCE [LARGE SCALE GENOMIC DNA]</scope>
    <source>
        <strain evidence="2 3">DSM 45385</strain>
    </source>
</reference>
<gene>
    <name evidence="2" type="ORF">HNR40_002056</name>
</gene>
<dbReference type="RefSeq" id="WP_184960058.1">
    <property type="nucleotide sequence ID" value="NZ_JACHIN010000002.1"/>
</dbReference>
<protein>
    <submittedName>
        <fullName evidence="2">Ketosteroid isomerase-like protein</fullName>
    </submittedName>
</protein>
<keyword evidence="3" id="KW-1185">Reference proteome</keyword>
<dbReference type="InterPro" id="IPR037401">
    <property type="entry name" value="SnoaL-like"/>
</dbReference>
<dbReference type="Proteomes" id="UP000568380">
    <property type="component" value="Unassembled WGS sequence"/>
</dbReference>
<dbReference type="EMBL" id="JACHIN010000002">
    <property type="protein sequence ID" value="MBB5076592.1"/>
    <property type="molecule type" value="Genomic_DNA"/>
</dbReference>
<dbReference type="SUPFAM" id="SSF54427">
    <property type="entry name" value="NTF2-like"/>
    <property type="match status" value="1"/>
</dbReference>
<evidence type="ECO:0000259" key="1">
    <source>
        <dbReference type="Pfam" id="PF12680"/>
    </source>
</evidence>
<accession>A0A7W7ZZA3</accession>
<dbReference type="InterPro" id="IPR032710">
    <property type="entry name" value="NTF2-like_dom_sf"/>
</dbReference>
<feature type="domain" description="SnoaL-like" evidence="1">
    <location>
        <begin position="7"/>
        <end position="100"/>
    </location>
</feature>
<dbReference type="AlphaFoldDB" id="A0A7W7ZZA3"/>
<dbReference type="Gene3D" id="3.10.450.50">
    <property type="match status" value="1"/>
</dbReference>
<dbReference type="GO" id="GO:0016853">
    <property type="term" value="F:isomerase activity"/>
    <property type="evidence" value="ECO:0007669"/>
    <property type="project" value="UniProtKB-KW"/>
</dbReference>
<evidence type="ECO:0000313" key="2">
    <source>
        <dbReference type="EMBL" id="MBB5076592.1"/>
    </source>
</evidence>